<reference evidence="1 2" key="1">
    <citation type="journal article" date="2020" name="Cell">
        <title>Large-Scale Comparative Analyses of Tick Genomes Elucidate Their Genetic Diversity and Vector Capacities.</title>
        <authorList>
            <consortium name="Tick Genome and Microbiome Consortium (TIGMIC)"/>
            <person name="Jia N."/>
            <person name="Wang J."/>
            <person name="Shi W."/>
            <person name="Du L."/>
            <person name="Sun Y."/>
            <person name="Zhan W."/>
            <person name="Jiang J.F."/>
            <person name="Wang Q."/>
            <person name="Zhang B."/>
            <person name="Ji P."/>
            <person name="Bell-Sakyi L."/>
            <person name="Cui X.M."/>
            <person name="Yuan T.T."/>
            <person name="Jiang B.G."/>
            <person name="Yang W.F."/>
            <person name="Lam T.T."/>
            <person name="Chang Q.C."/>
            <person name="Ding S.J."/>
            <person name="Wang X.J."/>
            <person name="Zhu J.G."/>
            <person name="Ruan X.D."/>
            <person name="Zhao L."/>
            <person name="Wei J.T."/>
            <person name="Ye R.Z."/>
            <person name="Que T.C."/>
            <person name="Du C.H."/>
            <person name="Zhou Y.H."/>
            <person name="Cheng J.X."/>
            <person name="Dai P.F."/>
            <person name="Guo W.B."/>
            <person name="Han X.H."/>
            <person name="Huang E.J."/>
            <person name="Li L.F."/>
            <person name="Wei W."/>
            <person name="Gao Y.C."/>
            <person name="Liu J.Z."/>
            <person name="Shao H.Z."/>
            <person name="Wang X."/>
            <person name="Wang C.C."/>
            <person name="Yang T.C."/>
            <person name="Huo Q.B."/>
            <person name="Li W."/>
            <person name="Chen H.Y."/>
            <person name="Chen S.E."/>
            <person name="Zhou L.G."/>
            <person name="Ni X.B."/>
            <person name="Tian J.H."/>
            <person name="Sheng Y."/>
            <person name="Liu T."/>
            <person name="Pan Y.S."/>
            <person name="Xia L.Y."/>
            <person name="Li J."/>
            <person name="Zhao F."/>
            <person name="Cao W.C."/>
        </authorList>
    </citation>
    <scope>NUCLEOTIDE SEQUENCE [LARGE SCALE GENOMIC DNA]</scope>
    <source>
        <strain evidence="1">Iper-2018</strain>
    </source>
</reference>
<organism evidence="1 2">
    <name type="scientific">Ixodes persulcatus</name>
    <name type="common">Taiga tick</name>
    <dbReference type="NCBI Taxonomy" id="34615"/>
    <lineage>
        <taxon>Eukaryota</taxon>
        <taxon>Metazoa</taxon>
        <taxon>Ecdysozoa</taxon>
        <taxon>Arthropoda</taxon>
        <taxon>Chelicerata</taxon>
        <taxon>Arachnida</taxon>
        <taxon>Acari</taxon>
        <taxon>Parasitiformes</taxon>
        <taxon>Ixodida</taxon>
        <taxon>Ixodoidea</taxon>
        <taxon>Ixodidae</taxon>
        <taxon>Ixodinae</taxon>
        <taxon>Ixodes</taxon>
    </lineage>
</organism>
<evidence type="ECO:0000313" key="2">
    <source>
        <dbReference type="Proteomes" id="UP000805193"/>
    </source>
</evidence>
<name>A0AC60NUS3_IXOPE</name>
<proteinExistence type="predicted"/>
<gene>
    <name evidence="1" type="ORF">HPB47_011970</name>
</gene>
<comment type="caution">
    <text evidence="1">The sequence shown here is derived from an EMBL/GenBank/DDBJ whole genome shotgun (WGS) entry which is preliminary data.</text>
</comment>
<sequence length="128" mass="14499">MARSITAENEEFSHRIFEALRRSSDDSDSTAASSDRKVFFLPYEFSPILRNAKEKPRQPEVPLLSQEKEQVLLTLGCQTLIPGKPEKQLVFETAGCQTHDDPAGRHLGAKPRSLEQWAGIREPQQPRQ</sequence>
<dbReference type="EMBL" id="JABSTQ010011474">
    <property type="protein sequence ID" value="KAG0410906.1"/>
    <property type="molecule type" value="Genomic_DNA"/>
</dbReference>
<protein>
    <submittedName>
        <fullName evidence="1">Uncharacterized protein</fullName>
    </submittedName>
</protein>
<evidence type="ECO:0000313" key="1">
    <source>
        <dbReference type="EMBL" id="KAG0410906.1"/>
    </source>
</evidence>
<accession>A0AC60NUS3</accession>
<keyword evidence="2" id="KW-1185">Reference proteome</keyword>
<dbReference type="Proteomes" id="UP000805193">
    <property type="component" value="Unassembled WGS sequence"/>
</dbReference>